<evidence type="ECO:0008006" key="3">
    <source>
        <dbReference type="Google" id="ProtNLM"/>
    </source>
</evidence>
<dbReference type="EMBL" id="MFMW01000019">
    <property type="protein sequence ID" value="OGG87193.1"/>
    <property type="molecule type" value="Genomic_DNA"/>
</dbReference>
<dbReference type="Gene3D" id="3.40.50.1000">
    <property type="entry name" value="HAD superfamily/HAD-like"/>
    <property type="match status" value="1"/>
</dbReference>
<proteinExistence type="predicted"/>
<reference evidence="1 2" key="1">
    <citation type="journal article" date="2016" name="Nat. Commun.">
        <title>Thousands of microbial genomes shed light on interconnected biogeochemical processes in an aquifer system.</title>
        <authorList>
            <person name="Anantharaman K."/>
            <person name="Brown C.T."/>
            <person name="Hug L.A."/>
            <person name="Sharon I."/>
            <person name="Castelle C.J."/>
            <person name="Probst A.J."/>
            <person name="Thomas B.C."/>
            <person name="Singh A."/>
            <person name="Wilkins M.J."/>
            <person name="Karaoz U."/>
            <person name="Brodie E.L."/>
            <person name="Williams K.H."/>
            <person name="Hubbard S.S."/>
            <person name="Banfield J.F."/>
        </authorList>
    </citation>
    <scope>NUCLEOTIDE SEQUENCE [LARGE SCALE GENOMIC DNA]</scope>
</reference>
<dbReference type="InterPro" id="IPR023214">
    <property type="entry name" value="HAD_sf"/>
</dbReference>
<dbReference type="GO" id="GO:0008967">
    <property type="term" value="F:phosphoglycolate phosphatase activity"/>
    <property type="evidence" value="ECO:0007669"/>
    <property type="project" value="TreeGrafter"/>
</dbReference>
<dbReference type="InterPro" id="IPR036412">
    <property type="entry name" value="HAD-like_sf"/>
</dbReference>
<accession>A0A1F6FMV7</accession>
<dbReference type="GO" id="GO:0005829">
    <property type="term" value="C:cytosol"/>
    <property type="evidence" value="ECO:0007669"/>
    <property type="project" value="TreeGrafter"/>
</dbReference>
<dbReference type="Proteomes" id="UP000179136">
    <property type="component" value="Unassembled WGS sequence"/>
</dbReference>
<evidence type="ECO:0000313" key="2">
    <source>
        <dbReference type="Proteomes" id="UP000179136"/>
    </source>
</evidence>
<dbReference type="SFLD" id="SFLDS00003">
    <property type="entry name" value="Haloacid_Dehalogenase"/>
    <property type="match status" value="1"/>
</dbReference>
<dbReference type="STRING" id="1798561.A3B87_03170"/>
<name>A0A1F6FMV7_9BACT</name>
<dbReference type="Gene3D" id="1.10.150.240">
    <property type="entry name" value="Putative phosphatase, domain 2"/>
    <property type="match status" value="1"/>
</dbReference>
<sequence length="226" mass="26306">MIKNVIFDWSGVINDNVYKGYLTVTGVLLRFGIERMPFEQYRQEFELPFMNFYNRYVPKLTFDKEVRIYNEEYAKTPPSKAYPGIVELIKKFKSKRIALGVLSSDSDEHLLVEMERYKLNNVFNYIMIGIHDKEEGLRLMVKENNLDCGGSLFVGDMLHEIEAGKKVGFKTAGVTWGVHTENKLKSVKPDFIFHNLYELEKAVIGEYEVLGMDREKLEKVQKVLNL</sequence>
<dbReference type="GO" id="GO:0006281">
    <property type="term" value="P:DNA repair"/>
    <property type="evidence" value="ECO:0007669"/>
    <property type="project" value="TreeGrafter"/>
</dbReference>
<protein>
    <recommendedName>
        <fullName evidence="3">HAD family hydrolase</fullName>
    </recommendedName>
</protein>
<dbReference type="Pfam" id="PF13419">
    <property type="entry name" value="HAD_2"/>
    <property type="match status" value="1"/>
</dbReference>
<dbReference type="AlphaFoldDB" id="A0A1F6FMV7"/>
<evidence type="ECO:0000313" key="1">
    <source>
        <dbReference type="EMBL" id="OGG87193.1"/>
    </source>
</evidence>
<dbReference type="InterPro" id="IPR023198">
    <property type="entry name" value="PGP-like_dom2"/>
</dbReference>
<gene>
    <name evidence="1" type="ORF">A3B87_03170</name>
</gene>
<dbReference type="InterPro" id="IPR050155">
    <property type="entry name" value="HAD-like_hydrolase_sf"/>
</dbReference>
<dbReference type="InterPro" id="IPR041492">
    <property type="entry name" value="HAD_2"/>
</dbReference>
<organism evidence="1 2">
    <name type="scientific">Candidatus Kuenenbacteria bacterium RIFCSPHIGHO2_02_FULL_39_13</name>
    <dbReference type="NCBI Taxonomy" id="1798561"/>
    <lineage>
        <taxon>Bacteria</taxon>
        <taxon>Candidatus Kueneniibacteriota</taxon>
    </lineage>
</organism>
<dbReference type="PANTHER" id="PTHR43434">
    <property type="entry name" value="PHOSPHOGLYCOLATE PHOSPHATASE"/>
    <property type="match status" value="1"/>
</dbReference>
<dbReference type="SFLD" id="SFLDG01129">
    <property type="entry name" value="C1.5:_HAD__Beta-PGM__Phosphata"/>
    <property type="match status" value="1"/>
</dbReference>
<comment type="caution">
    <text evidence="1">The sequence shown here is derived from an EMBL/GenBank/DDBJ whole genome shotgun (WGS) entry which is preliminary data.</text>
</comment>
<dbReference type="SUPFAM" id="SSF56784">
    <property type="entry name" value="HAD-like"/>
    <property type="match status" value="1"/>
</dbReference>
<dbReference type="PANTHER" id="PTHR43434:SF1">
    <property type="entry name" value="PHOSPHOGLYCOLATE PHOSPHATASE"/>
    <property type="match status" value="1"/>
</dbReference>